<sequence length="130" mass="14082">MSLFTDVNVVQYFVADWERAKKFYMDLLDWPVAYLDDRMGWMEFGEVGKTHLAINRWDQAVGPIPQNGAIAVLSVADAGATLAALRARGVRCDDIAIIPGVVAVGAFYDTEGNRIQFASPLTETSGGAGV</sequence>
<dbReference type="GO" id="GO:0016829">
    <property type="term" value="F:lyase activity"/>
    <property type="evidence" value="ECO:0007669"/>
    <property type="project" value="UniProtKB-KW"/>
</dbReference>
<dbReference type="InterPro" id="IPR037523">
    <property type="entry name" value="VOC_core"/>
</dbReference>
<feature type="domain" description="VOC" evidence="1">
    <location>
        <begin position="6"/>
        <end position="120"/>
    </location>
</feature>
<organism evidence="2">
    <name type="scientific">Longilinea arvoryzae</name>
    <dbReference type="NCBI Taxonomy" id="360412"/>
    <lineage>
        <taxon>Bacteria</taxon>
        <taxon>Bacillati</taxon>
        <taxon>Chloroflexota</taxon>
        <taxon>Anaerolineae</taxon>
        <taxon>Anaerolineales</taxon>
        <taxon>Anaerolineaceae</taxon>
        <taxon>Longilinea</taxon>
    </lineage>
</organism>
<dbReference type="Proteomes" id="UP000055060">
    <property type="component" value="Unassembled WGS sequence"/>
</dbReference>
<evidence type="ECO:0000313" key="3">
    <source>
        <dbReference type="Proteomes" id="UP000055060"/>
    </source>
</evidence>
<dbReference type="AlphaFoldDB" id="A0A0S7BFF5"/>
<dbReference type="InterPro" id="IPR004360">
    <property type="entry name" value="Glyas_Fos-R_dOase_dom"/>
</dbReference>
<proteinExistence type="predicted"/>
<dbReference type="InterPro" id="IPR029068">
    <property type="entry name" value="Glyas_Bleomycin-R_OHBP_Dase"/>
</dbReference>
<gene>
    <name evidence="2" type="ORF">LARV_00259</name>
</gene>
<dbReference type="CDD" id="cd06587">
    <property type="entry name" value="VOC"/>
    <property type="match status" value="1"/>
</dbReference>
<accession>A0A0S7BFF5</accession>
<name>A0A0S7BFF5_9CHLR</name>
<evidence type="ECO:0000313" key="2">
    <source>
        <dbReference type="EMBL" id="GAP12523.1"/>
    </source>
</evidence>
<keyword evidence="3" id="KW-1185">Reference proteome</keyword>
<dbReference type="PROSITE" id="PS51819">
    <property type="entry name" value="VOC"/>
    <property type="match status" value="1"/>
</dbReference>
<dbReference type="RefSeq" id="WP_075071937.1">
    <property type="nucleotide sequence ID" value="NZ_DF967972.1"/>
</dbReference>
<dbReference type="STRING" id="360412.LARV_00259"/>
<dbReference type="SUPFAM" id="SSF54593">
    <property type="entry name" value="Glyoxalase/Bleomycin resistance protein/Dihydroxybiphenyl dioxygenase"/>
    <property type="match status" value="1"/>
</dbReference>
<reference evidence="2" key="1">
    <citation type="submission" date="2015-07" db="EMBL/GenBank/DDBJ databases">
        <title>Draft Genome Sequences of Anaerolinea thermolimosa IMO-1, Bellilinea caldifistulae GOMI-1, Leptolinea tardivitalis YMTK-2, Levilinea saccharolytica KIBI-1,Longilinea arvoryzae KOME-1, Previously Described as Members of the Anaerolineaceae (Chloroflexi).</title>
        <authorList>
            <person name="Sekiguchi Y."/>
            <person name="Ohashi A."/>
            <person name="Matsuura N."/>
            <person name="Tourlousse M.D."/>
        </authorList>
    </citation>
    <scope>NUCLEOTIDE SEQUENCE [LARGE SCALE GENOMIC DNA]</scope>
    <source>
        <strain evidence="2">KOME-1</strain>
    </source>
</reference>
<dbReference type="OrthoDB" id="793940at2"/>
<protein>
    <submittedName>
        <fullName evidence="2">Predicted enzyme related to lactoylglutathione lyase</fullName>
    </submittedName>
</protein>
<evidence type="ECO:0000259" key="1">
    <source>
        <dbReference type="PROSITE" id="PS51819"/>
    </source>
</evidence>
<dbReference type="Pfam" id="PF00903">
    <property type="entry name" value="Glyoxalase"/>
    <property type="match status" value="1"/>
</dbReference>
<dbReference type="EMBL" id="DF967972">
    <property type="protein sequence ID" value="GAP12523.1"/>
    <property type="molecule type" value="Genomic_DNA"/>
</dbReference>
<keyword evidence="2" id="KW-0456">Lyase</keyword>
<dbReference type="Gene3D" id="3.10.180.10">
    <property type="entry name" value="2,3-Dihydroxybiphenyl 1,2-Dioxygenase, domain 1"/>
    <property type="match status" value="1"/>
</dbReference>